<feature type="transmembrane region" description="Helical" evidence="9">
    <location>
        <begin position="276"/>
        <end position="296"/>
    </location>
</feature>
<dbReference type="GO" id="GO:0016020">
    <property type="term" value="C:membrane"/>
    <property type="evidence" value="ECO:0007669"/>
    <property type="project" value="UniProtKB-SubCell"/>
</dbReference>
<evidence type="ECO:0000256" key="1">
    <source>
        <dbReference type="ARBA" id="ARBA00004141"/>
    </source>
</evidence>
<name>A0A8K0G1U5_IGNLU</name>
<feature type="transmembrane region" description="Helical" evidence="9">
    <location>
        <begin position="211"/>
        <end position="231"/>
    </location>
</feature>
<evidence type="ECO:0000256" key="5">
    <source>
        <dbReference type="ARBA" id="ARBA00022775"/>
    </source>
</evidence>
<feature type="transmembrane region" description="Helical" evidence="9">
    <location>
        <begin position="109"/>
        <end position="129"/>
    </location>
</feature>
<feature type="transmembrane region" description="Helical" evidence="9">
    <location>
        <begin position="447"/>
        <end position="468"/>
    </location>
</feature>
<evidence type="ECO:0000256" key="4">
    <source>
        <dbReference type="ARBA" id="ARBA00022692"/>
    </source>
</evidence>
<dbReference type="InterPro" id="IPR050930">
    <property type="entry name" value="MFS_Vesicular_Transporter"/>
</dbReference>
<dbReference type="GO" id="GO:0022857">
    <property type="term" value="F:transmembrane transporter activity"/>
    <property type="evidence" value="ECO:0007669"/>
    <property type="project" value="InterPro"/>
</dbReference>
<dbReference type="OrthoDB" id="446368at2759"/>
<feature type="region of interest" description="Disordered" evidence="8">
    <location>
        <begin position="14"/>
        <end position="64"/>
    </location>
</feature>
<comment type="caution">
    <text evidence="11">The sequence shown here is derived from an EMBL/GenBank/DDBJ whole genome shotgun (WGS) entry which is preliminary data.</text>
</comment>
<feature type="transmembrane region" description="Helical" evidence="9">
    <location>
        <begin position="407"/>
        <end position="427"/>
    </location>
</feature>
<organism evidence="11 12">
    <name type="scientific">Ignelater luminosus</name>
    <name type="common">Cucubano</name>
    <name type="synonym">Pyrophorus luminosus</name>
    <dbReference type="NCBI Taxonomy" id="2038154"/>
    <lineage>
        <taxon>Eukaryota</taxon>
        <taxon>Metazoa</taxon>
        <taxon>Ecdysozoa</taxon>
        <taxon>Arthropoda</taxon>
        <taxon>Hexapoda</taxon>
        <taxon>Insecta</taxon>
        <taxon>Pterygota</taxon>
        <taxon>Neoptera</taxon>
        <taxon>Endopterygota</taxon>
        <taxon>Coleoptera</taxon>
        <taxon>Polyphaga</taxon>
        <taxon>Elateriformia</taxon>
        <taxon>Elateroidea</taxon>
        <taxon>Elateridae</taxon>
        <taxon>Agrypninae</taxon>
        <taxon>Pyrophorini</taxon>
        <taxon>Ignelater</taxon>
    </lineage>
</organism>
<comment type="similarity">
    <text evidence="2">Belongs to the major facilitator superfamily. Vesicular transporter family.</text>
</comment>
<evidence type="ECO:0000313" key="11">
    <source>
        <dbReference type="EMBL" id="KAF2882674.1"/>
    </source>
</evidence>
<keyword evidence="7 9" id="KW-0472">Membrane</keyword>
<feature type="transmembrane region" description="Helical" evidence="9">
    <location>
        <begin position="74"/>
        <end position="97"/>
    </location>
</feature>
<dbReference type="InterPro" id="IPR036259">
    <property type="entry name" value="MFS_trans_sf"/>
</dbReference>
<accession>A0A8K0G1U5</accession>
<evidence type="ECO:0000259" key="10">
    <source>
        <dbReference type="PROSITE" id="PS50850"/>
    </source>
</evidence>
<dbReference type="PROSITE" id="PS50850">
    <property type="entry name" value="MFS"/>
    <property type="match status" value="1"/>
</dbReference>
<feature type="transmembrane region" description="Helical" evidence="9">
    <location>
        <begin position="343"/>
        <end position="361"/>
    </location>
</feature>
<feature type="domain" description="Major facilitator superfamily (MFS) profile" evidence="10">
    <location>
        <begin position="75"/>
        <end position="471"/>
    </location>
</feature>
<evidence type="ECO:0000256" key="3">
    <source>
        <dbReference type="ARBA" id="ARBA00022448"/>
    </source>
</evidence>
<dbReference type="EMBL" id="VTPC01090595">
    <property type="protein sequence ID" value="KAF2882674.1"/>
    <property type="molecule type" value="Genomic_DNA"/>
</dbReference>
<dbReference type="InterPro" id="IPR020846">
    <property type="entry name" value="MFS_dom"/>
</dbReference>
<dbReference type="PANTHER" id="PTHR23506">
    <property type="entry name" value="GH10249P"/>
    <property type="match status" value="1"/>
</dbReference>
<keyword evidence="5" id="KW-0532">Neurotransmitter transport</keyword>
<feature type="transmembrane region" description="Helical" evidence="9">
    <location>
        <begin position="183"/>
        <end position="199"/>
    </location>
</feature>
<gene>
    <name evidence="11" type="ORF">ILUMI_23498</name>
</gene>
<feature type="transmembrane region" description="Helical" evidence="9">
    <location>
        <begin position="316"/>
        <end position="336"/>
    </location>
</feature>
<comment type="subcellular location">
    <subcellularLocation>
        <location evidence="1">Membrane</location>
        <topology evidence="1">Multi-pass membrane protein</topology>
    </subcellularLocation>
</comment>
<keyword evidence="12" id="KW-1185">Reference proteome</keyword>
<dbReference type="Proteomes" id="UP000801492">
    <property type="component" value="Unassembled WGS sequence"/>
</dbReference>
<sequence>MFRTTCLIVNKKKKHEEGTEEEEMEFLKDKKHTATVDVLPPSDKSKETDNECKVVDKKGNDNSKKPPLTCKQKIALCLLASVDFMSFCAMSIMAPFYPKEAALKGMSETTAGFVFSFYALIMFIFSPVFGKIIPRAGLKLVFIGGIITSGGCSIIFGLLEYVYDYTTFTALSFAIRGLEALGSSAYSTASYVIVMNVFPQHAATVRGVLETFVGLGLSVGPAVGGLLFAVGGYGLPFYVVGILTIFLAPLNIFLLRAGEECNIDRKSGSMLRLLKLPATAVTCVVIVVVSITWSFLDPTLEPALRKFSLSPTHIGLIFLLLSAMYGIACPACGWVVDRMKNYWPLMSYGLVFSSISLLFLGPSPVLPFLEDSILLNIIALCALGISVGVGLMPTFQGLADTAIDGGLGENLGTNSVVAGLWACVYSLGEVLGPAMGGALLEHCGFPITVTVMAALNFITAIGMTIYFCTRKKPDVDVSNDTKADDMKSKKQEVESISITSDKYPNGIINSTIVTEHL</sequence>
<dbReference type="Gene3D" id="1.20.1250.20">
    <property type="entry name" value="MFS general substrate transporter like domains"/>
    <property type="match status" value="2"/>
</dbReference>
<dbReference type="InterPro" id="IPR001958">
    <property type="entry name" value="Tet-R_TetA/multi-R_MdtG-like"/>
</dbReference>
<keyword evidence="4 9" id="KW-0812">Transmembrane</keyword>
<evidence type="ECO:0000256" key="2">
    <source>
        <dbReference type="ARBA" id="ARBA00006829"/>
    </source>
</evidence>
<evidence type="ECO:0000313" key="12">
    <source>
        <dbReference type="Proteomes" id="UP000801492"/>
    </source>
</evidence>
<dbReference type="AlphaFoldDB" id="A0A8K0G1U5"/>
<evidence type="ECO:0000256" key="7">
    <source>
        <dbReference type="ARBA" id="ARBA00023136"/>
    </source>
</evidence>
<dbReference type="PANTHER" id="PTHR23506:SF28">
    <property type="entry name" value="MFS-TYPE TRANSPORTER SLC18B1-LIKE PROTEIN"/>
    <property type="match status" value="1"/>
</dbReference>
<keyword evidence="3" id="KW-0813">Transport</keyword>
<feature type="compositionally biased region" description="Basic and acidic residues" evidence="8">
    <location>
        <begin position="25"/>
        <end position="34"/>
    </location>
</feature>
<dbReference type="PRINTS" id="PR01035">
    <property type="entry name" value="TCRTETA"/>
</dbReference>
<feature type="transmembrane region" description="Helical" evidence="9">
    <location>
        <begin position="237"/>
        <end position="255"/>
    </location>
</feature>
<keyword evidence="6 9" id="KW-1133">Transmembrane helix</keyword>
<evidence type="ECO:0000256" key="9">
    <source>
        <dbReference type="SAM" id="Phobius"/>
    </source>
</evidence>
<proteinExistence type="inferred from homology"/>
<dbReference type="SUPFAM" id="SSF103473">
    <property type="entry name" value="MFS general substrate transporter"/>
    <property type="match status" value="1"/>
</dbReference>
<feature type="compositionally biased region" description="Basic and acidic residues" evidence="8">
    <location>
        <begin position="43"/>
        <end position="64"/>
    </location>
</feature>
<reference evidence="11" key="1">
    <citation type="submission" date="2019-08" db="EMBL/GenBank/DDBJ databases">
        <title>The genome of the North American firefly Photinus pyralis.</title>
        <authorList>
            <consortium name="Photinus pyralis genome working group"/>
            <person name="Fallon T.R."/>
            <person name="Sander Lower S.E."/>
            <person name="Weng J.-K."/>
        </authorList>
    </citation>
    <scope>NUCLEOTIDE SEQUENCE</scope>
    <source>
        <strain evidence="11">TRF0915ILg1</strain>
        <tissue evidence="11">Whole body</tissue>
    </source>
</reference>
<feature type="transmembrane region" description="Helical" evidence="9">
    <location>
        <begin position="141"/>
        <end position="163"/>
    </location>
</feature>
<dbReference type="Pfam" id="PF07690">
    <property type="entry name" value="MFS_1"/>
    <property type="match status" value="1"/>
</dbReference>
<evidence type="ECO:0000256" key="6">
    <source>
        <dbReference type="ARBA" id="ARBA00022989"/>
    </source>
</evidence>
<evidence type="ECO:0000256" key="8">
    <source>
        <dbReference type="SAM" id="MobiDB-lite"/>
    </source>
</evidence>
<feature type="transmembrane region" description="Helical" evidence="9">
    <location>
        <begin position="373"/>
        <end position="395"/>
    </location>
</feature>
<dbReference type="InterPro" id="IPR011701">
    <property type="entry name" value="MFS"/>
</dbReference>
<protein>
    <recommendedName>
        <fullName evidence="10">Major facilitator superfamily (MFS) profile domain-containing protein</fullName>
    </recommendedName>
</protein>